<geneLocation type="plasmid" evidence="1">
    <name>pTAV203</name>
</geneLocation>
<dbReference type="EMBL" id="U42228">
    <property type="protein sequence ID" value="AAA84381.1"/>
    <property type="molecule type" value="Genomic_DNA"/>
</dbReference>
<reference evidence="1" key="3">
    <citation type="journal article" date="1997" name="Plasmid">
        <title>Complete nucleotide sequence of the replicator region of Paracoccus (Thiobacillus) versutus pTAV1 plasmid and its correlation to several plasmids of Agrobacterium and Rhizobium species.</title>
        <authorList>
            <person name="Bartosik D."/>
            <person name="Wlodarczyk M."/>
            <person name="Thomas C.M."/>
        </authorList>
    </citation>
    <scope>NUCLEOTIDE SEQUENCE</scope>
    <source>
        <plasmid evidence="1">pTAV203</plasmid>
    </source>
</reference>
<evidence type="ECO:0000313" key="3">
    <source>
        <dbReference type="Proteomes" id="UP000256794"/>
    </source>
</evidence>
<reference evidence="2 3" key="4">
    <citation type="submission" date="2018-08" db="EMBL/GenBank/DDBJ databases">
        <title>Genomic Encyclopedia of Archaeal and Bacterial Type Strains, Phase II (KMG-II): from individual species to whole genera.</title>
        <authorList>
            <person name="Goeker M."/>
        </authorList>
    </citation>
    <scope>NUCLEOTIDE SEQUENCE [LARGE SCALE GENOMIC DNA]</scope>
    <source>
        <strain evidence="2 3">DSM 582</strain>
    </source>
</reference>
<dbReference type="EMBL" id="QUMX01000065">
    <property type="protein sequence ID" value="REG28221.1"/>
    <property type="molecule type" value="Genomic_DNA"/>
</dbReference>
<reference evidence="1" key="2">
    <citation type="journal article" date="1997" name="Acta Microbiol. Pol.">
        <title>Construction of mobilizable cloning vectors derived from pBGS18 and their application for analysis of replicator region of a pTAV202 mini-derivative of Paracoccus versutus pTAV1 plasmid.</title>
        <authorList>
            <person name="Bartosik D."/>
            <person name="Bialkowska A."/>
            <person name="Baj J."/>
            <person name="Wlodarczyk M."/>
        </authorList>
    </citation>
    <scope>NUCLEOTIDE SEQUENCE</scope>
    <source>
        <plasmid evidence="1">pTAV203</plasmid>
    </source>
</reference>
<name>Q56455_PARVE</name>
<proteinExistence type="predicted"/>
<reference evidence="1" key="1">
    <citation type="journal article" date="1995" name="FEMS Microbiol. Lett.">
        <title>Construction and preliminary characterisation of mini-derivatives of large (107-kb) cryptic plasmid of the sulphur bacterium Thiobacillus verutus.</title>
        <authorList>
            <person name="Bartosik D."/>
            <person name="Baj J."/>
            <person name="Wlodarczyk M."/>
        </authorList>
    </citation>
    <scope>NUCLEOTIDE SEQUENCE</scope>
    <source>
        <plasmid evidence="1">pTAV203</plasmid>
    </source>
</reference>
<sequence>MKISKSLIPIAFSLSIVPAIPVKAHPIDCAILLCMAGGFPASSECALAKAEVIRRITPIPVEPPLQPWRCPMGLDASTAAKIGVSMVVGPDGLNPETRAIRDGIEIYHIQRYFHKRTGDTQYITDRTSVGTYTEDGNFQWAAGSYQHGPSWLAEATGGYTVTRTVGCDDDRHSVYGRGCEPIEIETTNDHRGHIRGVFMRYREWDGSYHVEAIRY</sequence>
<evidence type="ECO:0000313" key="2">
    <source>
        <dbReference type="EMBL" id="REG28221.1"/>
    </source>
</evidence>
<dbReference type="AlphaFoldDB" id="Q56455"/>
<evidence type="ECO:0000313" key="1">
    <source>
        <dbReference type="EMBL" id="AAA84381.1"/>
    </source>
</evidence>
<dbReference type="Proteomes" id="UP000256794">
    <property type="component" value="Unassembled WGS sequence"/>
</dbReference>
<accession>Q56455</accession>
<keyword evidence="3" id="KW-1185">Reference proteome</keyword>
<keyword evidence="1" id="KW-0614">Plasmid</keyword>
<organism evidence="1">
    <name type="scientific">Paracoccus versutus</name>
    <name type="common">Thiobacillus versutus</name>
    <dbReference type="NCBI Taxonomy" id="34007"/>
    <lineage>
        <taxon>Bacteria</taxon>
        <taxon>Pseudomonadati</taxon>
        <taxon>Pseudomonadota</taxon>
        <taxon>Alphaproteobacteria</taxon>
        <taxon>Rhodobacterales</taxon>
        <taxon>Paracoccaceae</taxon>
        <taxon>Paracoccus</taxon>
    </lineage>
</organism>
<protein>
    <submittedName>
        <fullName evidence="1">ORF 1</fullName>
    </submittedName>
</protein>
<dbReference type="RefSeq" id="WP_032488774.1">
    <property type="nucleotide sequence ID" value="NZ_CP035285.1"/>
</dbReference>
<gene>
    <name evidence="2" type="ORF">ATH84_106519</name>
</gene>